<dbReference type="EMBL" id="DS989822">
    <property type="protein sequence ID" value="EFQ97817.1"/>
    <property type="molecule type" value="Genomic_DNA"/>
</dbReference>
<feature type="signal peptide" evidence="2">
    <location>
        <begin position="1"/>
        <end position="18"/>
    </location>
</feature>
<organism evidence="4">
    <name type="scientific">Arthroderma gypseum (strain ATCC MYA-4604 / CBS 118893)</name>
    <name type="common">Microsporum gypseum</name>
    <dbReference type="NCBI Taxonomy" id="535722"/>
    <lineage>
        <taxon>Eukaryota</taxon>
        <taxon>Fungi</taxon>
        <taxon>Dikarya</taxon>
        <taxon>Ascomycota</taxon>
        <taxon>Pezizomycotina</taxon>
        <taxon>Eurotiomycetes</taxon>
        <taxon>Eurotiomycetidae</taxon>
        <taxon>Onygenales</taxon>
        <taxon>Arthrodermataceae</taxon>
        <taxon>Nannizzia</taxon>
    </lineage>
</organism>
<keyword evidence="2" id="KW-0732">Signal</keyword>
<evidence type="ECO:0000256" key="1">
    <source>
        <dbReference type="SAM" id="MobiDB-lite"/>
    </source>
</evidence>
<proteinExistence type="predicted"/>
<evidence type="ECO:0000313" key="4">
    <source>
        <dbReference type="Proteomes" id="UP000002669"/>
    </source>
</evidence>
<feature type="chain" id="PRO_5003198135" evidence="2">
    <location>
        <begin position="19"/>
        <end position="122"/>
    </location>
</feature>
<feature type="region of interest" description="Disordered" evidence="1">
    <location>
        <begin position="60"/>
        <end position="122"/>
    </location>
</feature>
<dbReference type="VEuPathDB" id="FungiDB:MGYG_08908"/>
<dbReference type="InParanoid" id="E5R2E1"/>
<accession>E5R2E1</accession>
<dbReference type="AlphaFoldDB" id="E5R2E1"/>
<dbReference type="Proteomes" id="UP000002669">
    <property type="component" value="Unassembled WGS sequence"/>
</dbReference>
<reference evidence="4" key="1">
    <citation type="journal article" date="2012" name="MBio">
        <title>Comparative genome analysis of Trichophyton rubrum and related dermatophytes reveals candidate genes involved in infection.</title>
        <authorList>
            <person name="Martinez D.A."/>
            <person name="Oliver B.G."/>
            <person name="Graeser Y."/>
            <person name="Goldberg J.M."/>
            <person name="Li W."/>
            <person name="Martinez-Rossi N.M."/>
            <person name="Monod M."/>
            <person name="Shelest E."/>
            <person name="Barton R.C."/>
            <person name="Birch E."/>
            <person name="Brakhage A.A."/>
            <person name="Chen Z."/>
            <person name="Gurr S.J."/>
            <person name="Heiman D."/>
            <person name="Heitman J."/>
            <person name="Kosti I."/>
            <person name="Rossi A."/>
            <person name="Saif S."/>
            <person name="Samalova M."/>
            <person name="Saunders C.W."/>
            <person name="Shea T."/>
            <person name="Summerbell R.C."/>
            <person name="Xu J."/>
            <person name="Young S."/>
            <person name="Zeng Q."/>
            <person name="Birren B.W."/>
            <person name="Cuomo C.A."/>
            <person name="White T.C."/>
        </authorList>
    </citation>
    <scope>NUCLEOTIDE SEQUENCE [LARGE SCALE GENOMIC DNA]</scope>
    <source>
        <strain evidence="4">ATCC MYA-4604 / CBS 118893</strain>
    </source>
</reference>
<dbReference type="HOGENOM" id="CLU_2026150_0_0_1"/>
<dbReference type="RefSeq" id="XP_003176769.1">
    <property type="nucleotide sequence ID" value="XM_003176721.1"/>
</dbReference>
<gene>
    <name evidence="3" type="ORF">MGYG_08908</name>
</gene>
<dbReference type="GeneID" id="10032091"/>
<sequence>MLMGLLLFFFFASACSLACLNAQSLTPALSTSLALHLSAASFDLRSLEYICAAGEPAIEPTGRQAKKQARSRKYKKEARQAGRQFSAGKEAKIQRRNAKKQKRKTRGRKKEMETQRKDKKGR</sequence>
<keyword evidence="4" id="KW-1185">Reference proteome</keyword>
<protein>
    <submittedName>
        <fullName evidence="3">Uncharacterized protein</fullName>
    </submittedName>
</protein>
<evidence type="ECO:0000256" key="2">
    <source>
        <dbReference type="SAM" id="SignalP"/>
    </source>
</evidence>
<name>E5R2E1_ARTGP</name>
<evidence type="ECO:0000313" key="3">
    <source>
        <dbReference type="EMBL" id="EFQ97817.1"/>
    </source>
</evidence>
<feature type="compositionally biased region" description="Basic residues" evidence="1">
    <location>
        <begin position="94"/>
        <end position="109"/>
    </location>
</feature>
<feature type="compositionally biased region" description="Basic residues" evidence="1">
    <location>
        <begin position="64"/>
        <end position="76"/>
    </location>
</feature>